<evidence type="ECO:0000313" key="2">
    <source>
        <dbReference type="EMBL" id="BCU82701.1"/>
    </source>
</evidence>
<dbReference type="SMART" id="SM00028">
    <property type="entry name" value="TPR"/>
    <property type="match status" value="3"/>
</dbReference>
<evidence type="ECO:0000256" key="1">
    <source>
        <dbReference type="PROSITE-ProRule" id="PRU00339"/>
    </source>
</evidence>
<protein>
    <recommendedName>
        <fullName evidence="4">Tetratricopeptide repeat protein</fullName>
    </recommendedName>
</protein>
<dbReference type="PROSITE" id="PS50005">
    <property type="entry name" value="TPR"/>
    <property type="match status" value="2"/>
</dbReference>
<dbReference type="EMBL" id="AP024601">
    <property type="protein sequence ID" value="BCU82701.1"/>
    <property type="molecule type" value="Genomic_DNA"/>
</dbReference>
<keyword evidence="1" id="KW-0802">TPR repeat</keyword>
<evidence type="ECO:0008006" key="4">
    <source>
        <dbReference type="Google" id="ProtNLM"/>
    </source>
</evidence>
<gene>
    <name evidence="2" type="ORF">JIR001_24840</name>
</gene>
<organism evidence="2 3">
    <name type="scientific">Polycladomyces abyssicola</name>
    <dbReference type="NCBI Taxonomy" id="1125966"/>
    <lineage>
        <taxon>Bacteria</taxon>
        <taxon>Bacillati</taxon>
        <taxon>Bacillota</taxon>
        <taxon>Bacilli</taxon>
        <taxon>Bacillales</taxon>
        <taxon>Thermoactinomycetaceae</taxon>
        <taxon>Polycladomyces</taxon>
    </lineage>
</organism>
<feature type="repeat" description="TPR" evidence="1">
    <location>
        <begin position="81"/>
        <end position="114"/>
    </location>
</feature>
<sequence>MVFSAFGQALALGSDWSFQPSDKLLSSLDYRRSRARLLRRIASDPQASHYLELAWLEYRKRHYEAAKETVEKALQQMPQSAEAHLLLAMIFERLEKMEEAGEMYRKLLREHPDFSPAYREYARYLLATEGTMQAAESHLLRGLELNPRDGLGHALLAEVYAGTGRRRQALLHLEIANWYHEGDTLLHQRCAKVLMQVGEFHQAVEHLRLAVEADPRNKEIRSLFRVVKRSQEKKRAFLFPVFPFFRKRLRS</sequence>
<proteinExistence type="predicted"/>
<reference evidence="2" key="1">
    <citation type="journal article" date="2013" name="Int. J. Syst. Evol. Microbiol.">
        <title>Polycladomyces abyssicola gen. nov., sp. nov., a thermophilic filamentous bacterium isolated from hemipelagic sediment.</title>
        <authorList>
            <person name="Tsubouchi T."/>
            <person name="Shimane Y."/>
            <person name="Mori K."/>
            <person name="Usui K."/>
            <person name="Hiraki T."/>
            <person name="Tame A."/>
            <person name="Uematsu K."/>
            <person name="Maruyama T."/>
            <person name="Hatada Y."/>
        </authorList>
    </citation>
    <scope>NUCLEOTIDE SEQUENCE</scope>
    <source>
        <strain evidence="2">JIR-001</strain>
    </source>
</reference>
<dbReference type="AlphaFoldDB" id="A0A8D5UHS8"/>
<dbReference type="Pfam" id="PF13432">
    <property type="entry name" value="TPR_16"/>
    <property type="match status" value="1"/>
</dbReference>
<dbReference type="SUPFAM" id="SSF48452">
    <property type="entry name" value="TPR-like"/>
    <property type="match status" value="1"/>
</dbReference>
<dbReference type="Gene3D" id="1.25.40.10">
    <property type="entry name" value="Tetratricopeptide repeat domain"/>
    <property type="match status" value="1"/>
</dbReference>
<reference evidence="2" key="2">
    <citation type="journal article" date="2021" name="Microbiol. Resour. Announc.">
        <title>Complete Genome Sequence of Polycladomyces abyssicola JIR-001T, Isolated from Hemipelagic Sediment in Deep Seawater.</title>
        <authorList>
            <person name="Tsubouchi T."/>
            <person name="Kaneko Y."/>
        </authorList>
    </citation>
    <scope>NUCLEOTIDE SEQUENCE</scope>
    <source>
        <strain evidence="2">JIR-001</strain>
    </source>
</reference>
<feature type="repeat" description="TPR" evidence="1">
    <location>
        <begin position="184"/>
        <end position="217"/>
    </location>
</feature>
<dbReference type="InterPro" id="IPR011990">
    <property type="entry name" value="TPR-like_helical_dom_sf"/>
</dbReference>
<keyword evidence="3" id="KW-1185">Reference proteome</keyword>
<dbReference type="Proteomes" id="UP000677436">
    <property type="component" value="Chromosome"/>
</dbReference>
<accession>A0A8D5UHS8</accession>
<dbReference type="PANTHER" id="PTHR12558:SF13">
    <property type="entry name" value="CELL DIVISION CYCLE PROTEIN 27 HOMOLOG"/>
    <property type="match status" value="1"/>
</dbReference>
<dbReference type="PANTHER" id="PTHR12558">
    <property type="entry name" value="CELL DIVISION CYCLE 16,23,27"/>
    <property type="match status" value="1"/>
</dbReference>
<evidence type="ECO:0000313" key="3">
    <source>
        <dbReference type="Proteomes" id="UP000677436"/>
    </source>
</evidence>
<dbReference type="KEGG" id="pabs:JIR001_24840"/>
<dbReference type="Pfam" id="PF13181">
    <property type="entry name" value="TPR_8"/>
    <property type="match status" value="1"/>
</dbReference>
<dbReference type="InterPro" id="IPR019734">
    <property type="entry name" value="TPR_rpt"/>
</dbReference>
<name>A0A8D5UHS8_9BACL</name>